<dbReference type="RefSeq" id="WP_091639715.1">
    <property type="nucleotide sequence ID" value="NZ_FMHW01000002.1"/>
</dbReference>
<dbReference type="STRING" id="145854.GA0074692_0957"/>
<dbReference type="EMBL" id="FMHW01000002">
    <property type="protein sequence ID" value="SCL20709.1"/>
    <property type="molecule type" value="Genomic_DNA"/>
</dbReference>
<keyword evidence="3" id="KW-1185">Reference proteome</keyword>
<dbReference type="Proteomes" id="UP000198959">
    <property type="component" value="Unassembled WGS sequence"/>
</dbReference>
<dbReference type="AlphaFoldDB" id="A0A1C6RUL8"/>
<evidence type="ECO:0000313" key="2">
    <source>
        <dbReference type="EMBL" id="SCL20709.1"/>
    </source>
</evidence>
<protein>
    <submittedName>
        <fullName evidence="2">Uncharacterized protein</fullName>
    </submittedName>
</protein>
<sequence>MANDGPTPPALATWADVDPARNPFDPTEVPALVRTMVPAPPPAPVWRESRWIGESEAWAWVEAVSMALSDRYGSWAYRWYWGPGEGERLGWVTDRIPTATEAPAFVAESLLVWRRWLESLAERFDRFLPLLDPAQAGPGDLVATWEAAVAHLMRTVVAPVVDNDGWQGWCRLVLQWFLSAADVPAEHAEALVNGAVGKRFDHWVPLTAADIDDIAERLTRDVLSLTRIVSAAPNDNWPDTWPQDWPSWRATNTAGRGLT</sequence>
<feature type="compositionally biased region" description="Polar residues" evidence="1">
    <location>
        <begin position="249"/>
        <end position="259"/>
    </location>
</feature>
<gene>
    <name evidence="2" type="ORF">GA0074692_0957</name>
</gene>
<reference evidence="3" key="1">
    <citation type="submission" date="2016-06" db="EMBL/GenBank/DDBJ databases">
        <authorList>
            <person name="Varghese N."/>
            <person name="Submissions Spin"/>
        </authorList>
    </citation>
    <scope>NUCLEOTIDE SEQUENCE [LARGE SCALE GENOMIC DNA]</scope>
    <source>
        <strain evidence="3">DSM 43817</strain>
    </source>
</reference>
<feature type="region of interest" description="Disordered" evidence="1">
    <location>
        <begin position="240"/>
        <end position="259"/>
    </location>
</feature>
<evidence type="ECO:0000256" key="1">
    <source>
        <dbReference type="SAM" id="MobiDB-lite"/>
    </source>
</evidence>
<proteinExistence type="predicted"/>
<name>A0A1C6RUL8_9ACTN</name>
<organism evidence="2 3">
    <name type="scientific">Micromonospora pallida</name>
    <dbReference type="NCBI Taxonomy" id="145854"/>
    <lineage>
        <taxon>Bacteria</taxon>
        <taxon>Bacillati</taxon>
        <taxon>Actinomycetota</taxon>
        <taxon>Actinomycetes</taxon>
        <taxon>Micromonosporales</taxon>
        <taxon>Micromonosporaceae</taxon>
        <taxon>Micromonospora</taxon>
    </lineage>
</organism>
<accession>A0A1C6RUL8</accession>
<dbReference type="OrthoDB" id="3278418at2"/>
<evidence type="ECO:0000313" key="3">
    <source>
        <dbReference type="Proteomes" id="UP000198959"/>
    </source>
</evidence>